<evidence type="ECO:0000313" key="4">
    <source>
        <dbReference type="Proteomes" id="UP000187406"/>
    </source>
</evidence>
<dbReference type="STRING" id="3775.A0A1Q3AYR2"/>
<evidence type="ECO:0000259" key="2">
    <source>
        <dbReference type="Pfam" id="PF04859"/>
    </source>
</evidence>
<sequence length="363" mass="41753">MDSVRPSSVTQKKSKLARTLAKFLHIRAATGIAPVKGIQKVKSQEMVKDDQKTVRSTKTLSQAFMNTSDDEELQNRMALEALLLKLFSTISSVKAAYAQLQFAQSPYDVDGIQASDGLVVSELKNLSELKQCFLKKQFDFSPEKTMVSAEIQELKSRLKMYEILGKKLESQLRLKDSEITFLREKLEDFNKQNKLVDKRLNQSGQLYVLENVHISGLNPSHFNTFLRHTVKGIRSFVRLIVDEMKSACWDIDMAASSIEPGVVYWRADDKCFAFESFVCREMFDSFQYPNFYLQNESLPPTKQQRKLFFERFLELKSIKAKQFLALNPTSTFAKFCRAKYLQLIHPKMESSLFGNLSQRNIVN</sequence>
<dbReference type="InterPro" id="IPR040225">
    <property type="entry name" value="GIL1-like"/>
</dbReference>
<protein>
    <submittedName>
        <fullName evidence="3">DUF641 domain-containing protein</fullName>
    </submittedName>
</protein>
<dbReference type="GO" id="GO:0009959">
    <property type="term" value="P:negative gravitropism"/>
    <property type="evidence" value="ECO:0007669"/>
    <property type="project" value="InterPro"/>
</dbReference>
<feature type="domain" description="DUF641" evidence="2">
    <location>
        <begin position="75"/>
        <end position="199"/>
    </location>
</feature>
<reference evidence="4" key="1">
    <citation type="submission" date="2016-04" db="EMBL/GenBank/DDBJ databases">
        <title>Cephalotus genome sequencing.</title>
        <authorList>
            <person name="Fukushima K."/>
            <person name="Hasebe M."/>
            <person name="Fang X."/>
        </authorList>
    </citation>
    <scope>NUCLEOTIDE SEQUENCE [LARGE SCALE GENOMIC DNA]</scope>
    <source>
        <strain evidence="4">cv. St1</strain>
    </source>
</reference>
<comment type="caution">
    <text evidence="3">The sequence shown here is derived from an EMBL/GenBank/DDBJ whole genome shotgun (WGS) entry which is preliminary data.</text>
</comment>
<keyword evidence="1" id="KW-0175">Coiled coil</keyword>
<organism evidence="3 4">
    <name type="scientific">Cephalotus follicularis</name>
    <name type="common">Albany pitcher plant</name>
    <dbReference type="NCBI Taxonomy" id="3775"/>
    <lineage>
        <taxon>Eukaryota</taxon>
        <taxon>Viridiplantae</taxon>
        <taxon>Streptophyta</taxon>
        <taxon>Embryophyta</taxon>
        <taxon>Tracheophyta</taxon>
        <taxon>Spermatophyta</taxon>
        <taxon>Magnoliopsida</taxon>
        <taxon>eudicotyledons</taxon>
        <taxon>Gunneridae</taxon>
        <taxon>Pentapetalae</taxon>
        <taxon>rosids</taxon>
        <taxon>fabids</taxon>
        <taxon>Oxalidales</taxon>
        <taxon>Cephalotaceae</taxon>
        <taxon>Cephalotus</taxon>
    </lineage>
</organism>
<dbReference type="PANTHER" id="PTHR31161">
    <property type="entry name" value="PROTEIN GRAVITROPIC IN THE LIGHT 1"/>
    <property type="match status" value="1"/>
</dbReference>
<dbReference type="InParanoid" id="A0A1Q3AYR2"/>
<evidence type="ECO:0000256" key="1">
    <source>
        <dbReference type="SAM" id="Coils"/>
    </source>
</evidence>
<dbReference type="Proteomes" id="UP000187406">
    <property type="component" value="Unassembled WGS sequence"/>
</dbReference>
<dbReference type="GO" id="GO:0009639">
    <property type="term" value="P:response to red or far red light"/>
    <property type="evidence" value="ECO:0007669"/>
    <property type="project" value="InterPro"/>
</dbReference>
<feature type="coiled-coil region" evidence="1">
    <location>
        <begin position="151"/>
        <end position="192"/>
    </location>
</feature>
<accession>A0A1Q3AYR2</accession>
<dbReference type="OrthoDB" id="1915848at2759"/>
<dbReference type="AlphaFoldDB" id="A0A1Q3AYR2"/>
<dbReference type="Pfam" id="PF04859">
    <property type="entry name" value="DUF641"/>
    <property type="match status" value="1"/>
</dbReference>
<gene>
    <name evidence="3" type="ORF">CFOL_v3_04231</name>
</gene>
<name>A0A1Q3AYR2_CEPFO</name>
<proteinExistence type="predicted"/>
<dbReference type="InterPro" id="IPR006943">
    <property type="entry name" value="DUF641_pln"/>
</dbReference>
<dbReference type="FunCoup" id="A0A1Q3AYR2">
    <property type="interactions" value="1666"/>
</dbReference>
<dbReference type="EMBL" id="BDDD01000163">
    <property type="protein sequence ID" value="GAV60702.1"/>
    <property type="molecule type" value="Genomic_DNA"/>
</dbReference>
<evidence type="ECO:0000313" key="3">
    <source>
        <dbReference type="EMBL" id="GAV60702.1"/>
    </source>
</evidence>
<keyword evidence="4" id="KW-1185">Reference proteome</keyword>